<dbReference type="CDD" id="cd04301">
    <property type="entry name" value="NAT_SF"/>
    <property type="match status" value="1"/>
</dbReference>
<comment type="similarity">
    <text evidence="1">Belongs to the acetyltransferase family. RimI subfamily.</text>
</comment>
<keyword evidence="2" id="KW-0963">Cytoplasm</keyword>
<dbReference type="KEGG" id="bpsp:AH67_04135"/>
<dbReference type="InterPro" id="IPR016181">
    <property type="entry name" value="Acyl_CoA_acyltransferase"/>
</dbReference>
<keyword evidence="3 6" id="KW-0808">Transferase</keyword>
<keyword evidence="7" id="KW-1185">Reference proteome</keyword>
<dbReference type="AlphaFoldDB" id="A0A0A7IAF8"/>
<evidence type="ECO:0000256" key="3">
    <source>
        <dbReference type="ARBA" id="ARBA00022679"/>
    </source>
</evidence>
<gene>
    <name evidence="6" type="ORF">AH67_04135</name>
</gene>
<evidence type="ECO:0000256" key="2">
    <source>
        <dbReference type="ARBA" id="ARBA00022490"/>
    </source>
</evidence>
<dbReference type="EMBL" id="CP007457">
    <property type="protein sequence ID" value="AIZ16220.1"/>
    <property type="molecule type" value="Genomic_DNA"/>
</dbReference>
<protein>
    <submittedName>
        <fullName evidence="6">Alanine acetyltransferase</fullName>
    </submittedName>
</protein>
<proteinExistence type="inferred from homology"/>
<dbReference type="OrthoDB" id="529907at2"/>
<dbReference type="InterPro" id="IPR050680">
    <property type="entry name" value="YpeA/RimI_acetyltransf"/>
</dbReference>
<dbReference type="HOGENOM" id="CLU_013985_23_3_11"/>
<evidence type="ECO:0000256" key="4">
    <source>
        <dbReference type="ARBA" id="ARBA00023315"/>
    </source>
</evidence>
<dbReference type="Pfam" id="PF00583">
    <property type="entry name" value="Acetyltransf_1"/>
    <property type="match status" value="1"/>
</dbReference>
<dbReference type="PROSITE" id="PS51186">
    <property type="entry name" value="GNAT"/>
    <property type="match status" value="1"/>
</dbReference>
<evidence type="ECO:0000313" key="6">
    <source>
        <dbReference type="EMBL" id="AIZ16220.1"/>
    </source>
</evidence>
<dbReference type="Gene3D" id="3.40.630.30">
    <property type="match status" value="1"/>
</dbReference>
<dbReference type="InterPro" id="IPR000182">
    <property type="entry name" value="GNAT_dom"/>
</dbReference>
<accession>A0A0A7IAF8</accession>
<dbReference type="InterPro" id="IPR006464">
    <property type="entry name" value="AcTrfase_RimI/Ard1"/>
</dbReference>
<organism evidence="6 7">
    <name type="scientific">Bifidobacterium pseudolongum PV8-2</name>
    <dbReference type="NCBI Taxonomy" id="1447715"/>
    <lineage>
        <taxon>Bacteria</taxon>
        <taxon>Bacillati</taxon>
        <taxon>Actinomycetota</taxon>
        <taxon>Actinomycetes</taxon>
        <taxon>Bifidobacteriales</taxon>
        <taxon>Bifidobacteriaceae</taxon>
        <taxon>Bifidobacterium</taxon>
    </lineage>
</organism>
<evidence type="ECO:0000313" key="7">
    <source>
        <dbReference type="Proteomes" id="UP000030636"/>
    </source>
</evidence>
<dbReference type="PANTHER" id="PTHR43420:SF44">
    <property type="entry name" value="ACETYLTRANSFERASE YPEA"/>
    <property type="match status" value="1"/>
</dbReference>
<dbReference type="SUPFAM" id="SSF55729">
    <property type="entry name" value="Acyl-CoA N-acyltransferases (Nat)"/>
    <property type="match status" value="1"/>
</dbReference>
<dbReference type="GO" id="GO:0008080">
    <property type="term" value="F:N-acetyltransferase activity"/>
    <property type="evidence" value="ECO:0007669"/>
    <property type="project" value="InterPro"/>
</dbReference>
<dbReference type="PANTHER" id="PTHR43420">
    <property type="entry name" value="ACETYLTRANSFERASE"/>
    <property type="match status" value="1"/>
</dbReference>
<evidence type="ECO:0000256" key="1">
    <source>
        <dbReference type="ARBA" id="ARBA00005395"/>
    </source>
</evidence>
<reference evidence="6 7" key="1">
    <citation type="journal article" date="2015" name="Genome Announc.">
        <title>Bifidobacterium pseudolongum Strain PV8-2, Isolated from a Stool Sample of an Anemic Kenyan Infant.</title>
        <authorList>
            <person name="Vazquez-Gutierrez P."/>
            <person name="Lacroix C."/>
            <person name="Chassard C."/>
            <person name="Klumpp J."/>
            <person name="Stevens M.J."/>
            <person name="Jans C."/>
        </authorList>
    </citation>
    <scope>NUCLEOTIDE SEQUENCE [LARGE SCALE GENOMIC DNA]</scope>
    <source>
        <strain evidence="6 7">PV8-2</strain>
    </source>
</reference>
<dbReference type="RefSeq" id="WP_039171742.1">
    <property type="nucleotide sequence ID" value="NZ_CP007457.1"/>
</dbReference>
<name>A0A0A7IAF8_9BIFI</name>
<sequence>MIVDLATLDQDQAITQISQLESQLFGPSAWSPNAIRQELNAPARAYWADIDPATTTGIPAIRGYAGTWFDGYDTQIMTIGVAPQHQHHGIGQELLRQIIDQANADHAERILLEVRVDNTPALALYANNGFTRLGLRKRYYQPEGIDAYTMSLDLNPRTIGFQPTHA</sequence>
<dbReference type="NCBIfam" id="TIGR01575">
    <property type="entry name" value="rimI"/>
    <property type="match status" value="1"/>
</dbReference>
<evidence type="ECO:0000259" key="5">
    <source>
        <dbReference type="PROSITE" id="PS51186"/>
    </source>
</evidence>
<dbReference type="STRING" id="1447715.AH67_04135"/>
<keyword evidence="4" id="KW-0012">Acyltransferase</keyword>
<dbReference type="Proteomes" id="UP000030636">
    <property type="component" value="Chromosome"/>
</dbReference>
<feature type="domain" description="N-acetyltransferase" evidence="5">
    <location>
        <begin position="3"/>
        <end position="155"/>
    </location>
</feature>